<dbReference type="SUPFAM" id="SSF53706">
    <property type="entry name" value="Formate dehydrogenase/DMSO reductase, domains 1-3"/>
    <property type="match status" value="1"/>
</dbReference>
<protein>
    <recommendedName>
        <fullName evidence="5">4Fe-4S Mo/W bis-MGD-type domain-containing protein</fullName>
    </recommendedName>
</protein>
<dbReference type="AlphaFoldDB" id="M7S4Z9"/>
<organism evidence="6 7">
    <name type="scientific">Salmonella enterica subsp. enterica serovar Dublin str. UC16</name>
    <dbReference type="NCBI Taxonomy" id="1192688"/>
    <lineage>
        <taxon>Bacteria</taxon>
        <taxon>Pseudomonadati</taxon>
        <taxon>Pseudomonadota</taxon>
        <taxon>Gammaproteobacteria</taxon>
        <taxon>Enterobacterales</taxon>
        <taxon>Enterobacteriaceae</taxon>
        <taxon>Salmonella</taxon>
    </lineage>
</organism>
<dbReference type="HOGENOM" id="CLU_3276323_0_0_6"/>
<accession>M7S4Z9</accession>
<evidence type="ECO:0000313" key="6">
    <source>
        <dbReference type="EMBL" id="EMR53231.1"/>
    </source>
</evidence>
<keyword evidence="2" id="KW-0408">Iron</keyword>
<evidence type="ECO:0000256" key="1">
    <source>
        <dbReference type="ARBA" id="ARBA00022723"/>
    </source>
</evidence>
<dbReference type="InterPro" id="IPR006963">
    <property type="entry name" value="Mopterin_OxRdtase_4Fe-4S_dom"/>
</dbReference>
<evidence type="ECO:0000256" key="4">
    <source>
        <dbReference type="SAM" id="MobiDB-lite"/>
    </source>
</evidence>
<dbReference type="EMBL" id="APMR01000027">
    <property type="protein sequence ID" value="EMR53231.1"/>
    <property type="molecule type" value="Genomic_DNA"/>
</dbReference>
<comment type="caution">
    <text evidence="6">The sequence shown here is derived from an EMBL/GenBank/DDBJ whole genome shotgun (WGS) entry which is preliminary data.</text>
</comment>
<dbReference type="GO" id="GO:0046872">
    <property type="term" value="F:metal ion binding"/>
    <property type="evidence" value="ECO:0007669"/>
    <property type="project" value="UniProtKB-KW"/>
</dbReference>
<proteinExistence type="predicted"/>
<dbReference type="Gene3D" id="2.20.25.90">
    <property type="entry name" value="ADC-like domains"/>
    <property type="match status" value="1"/>
</dbReference>
<reference evidence="6 7" key="1">
    <citation type="submission" date="2013-02" db="EMBL/GenBank/DDBJ databases">
        <authorList>
            <person name="McClelland M."/>
            <person name="Porwollik S."/>
            <person name="Desai P."/>
            <person name="Cheng P."/>
            <person name="Wollam A."/>
            <person name="Pepin K."/>
            <person name="Bhonagiri V."/>
            <person name="Fulton L."/>
            <person name="Fulton R."/>
            <person name="Delehaunty K."/>
            <person name="Fronick C."/>
            <person name="Godfrey J."/>
            <person name="Waligorski J."/>
            <person name="Appelbaum E."/>
            <person name="Tomlinson C."/>
            <person name="Warren W."/>
            <person name="Sodergren E."/>
            <person name="Weinstock G."/>
            <person name="Wilson R.K."/>
        </authorList>
    </citation>
    <scope>NUCLEOTIDE SEQUENCE [LARGE SCALE GENOMIC DNA]</scope>
    <source>
        <strain evidence="6 7">UC16</strain>
    </source>
</reference>
<evidence type="ECO:0000256" key="2">
    <source>
        <dbReference type="ARBA" id="ARBA00023004"/>
    </source>
</evidence>
<gene>
    <name evidence="6" type="ORF">A670_01516</name>
</gene>
<keyword evidence="3" id="KW-0411">Iron-sulfur</keyword>
<evidence type="ECO:0000256" key="3">
    <source>
        <dbReference type="ARBA" id="ARBA00023014"/>
    </source>
</evidence>
<feature type="domain" description="4Fe-4S Mo/W bis-MGD-type" evidence="5">
    <location>
        <begin position="1"/>
        <end position="29"/>
    </location>
</feature>
<dbReference type="Proteomes" id="UP000013259">
    <property type="component" value="Unassembled WGS sequence"/>
</dbReference>
<sequence>MEGAPESTFTHGTPCVKGLSYPRRVYSPDRIKYPNGAGRSR</sequence>
<evidence type="ECO:0000313" key="7">
    <source>
        <dbReference type="Proteomes" id="UP000013259"/>
    </source>
</evidence>
<feature type="region of interest" description="Disordered" evidence="4">
    <location>
        <begin position="1"/>
        <end position="21"/>
    </location>
</feature>
<evidence type="ECO:0000259" key="5">
    <source>
        <dbReference type="PROSITE" id="PS51669"/>
    </source>
</evidence>
<keyword evidence="1" id="KW-0479">Metal-binding</keyword>
<name>M7S4Z9_SALDU</name>
<dbReference type="PATRIC" id="fig|1192688.3.peg.1458"/>
<dbReference type="GO" id="GO:0016491">
    <property type="term" value="F:oxidoreductase activity"/>
    <property type="evidence" value="ECO:0007669"/>
    <property type="project" value="InterPro"/>
</dbReference>
<dbReference type="GO" id="GO:0051536">
    <property type="term" value="F:iron-sulfur cluster binding"/>
    <property type="evidence" value="ECO:0007669"/>
    <property type="project" value="UniProtKB-KW"/>
</dbReference>
<dbReference type="PROSITE" id="PS51669">
    <property type="entry name" value="4FE4S_MOW_BIS_MGD"/>
    <property type="match status" value="1"/>
</dbReference>